<protein>
    <submittedName>
        <fullName evidence="3">Lipase/esterase</fullName>
    </submittedName>
</protein>
<reference evidence="3" key="2">
    <citation type="journal article" date="2023" name="IMA Fungus">
        <title>Comparative genomic study of the Penicillium genus elucidates a diverse pangenome and 15 lateral gene transfer events.</title>
        <authorList>
            <person name="Petersen C."/>
            <person name="Sorensen T."/>
            <person name="Nielsen M.R."/>
            <person name="Sondergaard T.E."/>
            <person name="Sorensen J.L."/>
            <person name="Fitzpatrick D.A."/>
            <person name="Frisvad J.C."/>
            <person name="Nielsen K.L."/>
        </authorList>
    </citation>
    <scope>NUCLEOTIDE SEQUENCE</scope>
    <source>
        <strain evidence="3">IBT 29677</strain>
    </source>
</reference>
<dbReference type="AlphaFoldDB" id="A0A9W9W126"/>
<dbReference type="GeneID" id="81368473"/>
<dbReference type="SUPFAM" id="SSF53474">
    <property type="entry name" value="alpha/beta-Hydrolases"/>
    <property type="match status" value="1"/>
</dbReference>
<dbReference type="Pfam" id="PF07859">
    <property type="entry name" value="Abhydrolase_3"/>
    <property type="match status" value="1"/>
</dbReference>
<evidence type="ECO:0000259" key="2">
    <source>
        <dbReference type="Pfam" id="PF07859"/>
    </source>
</evidence>
<feature type="domain" description="Alpha/beta hydrolase fold-3" evidence="2">
    <location>
        <begin position="93"/>
        <end position="311"/>
    </location>
</feature>
<sequence>MYHYKTKEDVLKMGIIDPELEEVLKHTPAPKFDFSLPVEQLRGMVDAMANKLYETCPTFDTQESVINITMRDGHQSELNIIKPLNSSSANPAVVLIFGGGFIMGSNTQCINWARAIAHLYKATVVQLSYRLAPEYKFPFAPNDVWDTVKWVSGNPSALDADLSKGFVIGGGSAGGNLSIITAHRAAREKLSPPITGVLTSVPVCTSEETLPAKYKALWLSREQNANAPGNPGLDSKSIEGYEALYQQNFLSENFTPFTTPLPWSDLALPRTYVQIAGLDILRDDGLVYAKALEESGVEVKLDAYPGMPHGHFNIWPHLKQSIKSQEDTIWHIGWLLRQELPRERVNELVARMI</sequence>
<keyword evidence="4" id="KW-1185">Reference proteome</keyword>
<dbReference type="PANTHER" id="PTHR48081">
    <property type="entry name" value="AB HYDROLASE SUPERFAMILY PROTEIN C4A8.06C"/>
    <property type="match status" value="1"/>
</dbReference>
<dbReference type="EMBL" id="JAPZBU010000006">
    <property type="protein sequence ID" value="KAJ5396743.1"/>
    <property type="molecule type" value="Genomic_DNA"/>
</dbReference>
<dbReference type="GO" id="GO:0016787">
    <property type="term" value="F:hydrolase activity"/>
    <property type="evidence" value="ECO:0007669"/>
    <property type="project" value="UniProtKB-KW"/>
</dbReference>
<dbReference type="PANTHER" id="PTHR48081:SF8">
    <property type="entry name" value="ALPHA_BETA HYDROLASE FOLD-3 DOMAIN-CONTAINING PROTEIN-RELATED"/>
    <property type="match status" value="1"/>
</dbReference>
<organism evidence="3 4">
    <name type="scientific">Penicillium cosmopolitanum</name>
    <dbReference type="NCBI Taxonomy" id="1131564"/>
    <lineage>
        <taxon>Eukaryota</taxon>
        <taxon>Fungi</taxon>
        <taxon>Dikarya</taxon>
        <taxon>Ascomycota</taxon>
        <taxon>Pezizomycotina</taxon>
        <taxon>Eurotiomycetes</taxon>
        <taxon>Eurotiomycetidae</taxon>
        <taxon>Eurotiales</taxon>
        <taxon>Aspergillaceae</taxon>
        <taxon>Penicillium</taxon>
    </lineage>
</organism>
<reference evidence="3" key="1">
    <citation type="submission" date="2022-12" db="EMBL/GenBank/DDBJ databases">
        <authorList>
            <person name="Petersen C."/>
        </authorList>
    </citation>
    <scope>NUCLEOTIDE SEQUENCE</scope>
    <source>
        <strain evidence="3">IBT 29677</strain>
    </source>
</reference>
<dbReference type="InterPro" id="IPR050300">
    <property type="entry name" value="GDXG_lipolytic_enzyme"/>
</dbReference>
<proteinExistence type="predicted"/>
<dbReference type="GO" id="GO:0072330">
    <property type="term" value="P:monocarboxylic acid biosynthetic process"/>
    <property type="evidence" value="ECO:0007669"/>
    <property type="project" value="UniProtKB-ARBA"/>
</dbReference>
<accession>A0A9W9W126</accession>
<gene>
    <name evidence="3" type="ORF">N7509_004856</name>
</gene>
<evidence type="ECO:0000313" key="3">
    <source>
        <dbReference type="EMBL" id="KAJ5396743.1"/>
    </source>
</evidence>
<evidence type="ECO:0000256" key="1">
    <source>
        <dbReference type="ARBA" id="ARBA00022801"/>
    </source>
</evidence>
<dbReference type="Proteomes" id="UP001147747">
    <property type="component" value="Unassembled WGS sequence"/>
</dbReference>
<dbReference type="InterPro" id="IPR029058">
    <property type="entry name" value="AB_hydrolase_fold"/>
</dbReference>
<evidence type="ECO:0000313" key="4">
    <source>
        <dbReference type="Proteomes" id="UP001147747"/>
    </source>
</evidence>
<keyword evidence="1" id="KW-0378">Hydrolase</keyword>
<dbReference type="RefSeq" id="XP_056488795.1">
    <property type="nucleotide sequence ID" value="XM_056629493.1"/>
</dbReference>
<dbReference type="InterPro" id="IPR013094">
    <property type="entry name" value="AB_hydrolase_3"/>
</dbReference>
<comment type="caution">
    <text evidence="3">The sequence shown here is derived from an EMBL/GenBank/DDBJ whole genome shotgun (WGS) entry which is preliminary data.</text>
</comment>
<dbReference type="Gene3D" id="3.40.50.1820">
    <property type="entry name" value="alpha/beta hydrolase"/>
    <property type="match status" value="1"/>
</dbReference>
<name>A0A9W9W126_9EURO</name>
<dbReference type="OrthoDB" id="408631at2759"/>
<dbReference type="GO" id="GO:0017000">
    <property type="term" value="P:antibiotic biosynthetic process"/>
    <property type="evidence" value="ECO:0007669"/>
    <property type="project" value="UniProtKB-ARBA"/>
</dbReference>